<reference evidence="3" key="1">
    <citation type="journal article" name="DNA Res.">
        <title>The physiological potential of anammox bacteria as revealed by their core genome structure.</title>
        <authorList>
            <person name="Okubo T."/>
            <person name="Toyoda A."/>
            <person name="Fukuhara K."/>
            <person name="Uchiyama I."/>
            <person name="Harigaya Y."/>
            <person name="Kuroiwa M."/>
            <person name="Suzuki T."/>
            <person name="Murakami Y."/>
            <person name="Suwa Y."/>
            <person name="Takami H."/>
        </authorList>
    </citation>
    <scope>NUCLEOTIDE SEQUENCE</scope>
    <source>
        <strain evidence="3">317325-3</strain>
    </source>
</reference>
<dbReference type="PANTHER" id="PTHR12901:SF10">
    <property type="entry name" value="COENZYME Q-BINDING PROTEIN COQ10, MITOCHONDRIAL"/>
    <property type="match status" value="1"/>
</dbReference>
<dbReference type="PANTHER" id="PTHR12901">
    <property type="entry name" value="SPERM PROTEIN HOMOLOG"/>
    <property type="match status" value="1"/>
</dbReference>
<name>A0A809QZL7_9PROT</name>
<proteinExistence type="inferred from homology"/>
<dbReference type="Pfam" id="PF03364">
    <property type="entry name" value="Polyketide_cyc"/>
    <property type="match status" value="1"/>
</dbReference>
<protein>
    <submittedName>
        <fullName evidence="3">Ubiquinone-binding protein</fullName>
    </submittedName>
</protein>
<dbReference type="InterPro" id="IPR005031">
    <property type="entry name" value="COQ10_START"/>
</dbReference>
<feature type="domain" description="Coenzyme Q-binding protein COQ10 START" evidence="2">
    <location>
        <begin position="10"/>
        <end position="134"/>
    </location>
</feature>
<evidence type="ECO:0000313" key="3">
    <source>
        <dbReference type="EMBL" id="BBO20850.1"/>
    </source>
</evidence>
<organism evidence="3 4">
    <name type="scientific">Candidatus Desulfobacillus denitrificans</name>
    <dbReference type="NCBI Taxonomy" id="2608985"/>
    <lineage>
        <taxon>Bacteria</taxon>
        <taxon>Pseudomonadati</taxon>
        <taxon>Pseudomonadota</taxon>
        <taxon>Betaproteobacteria</taxon>
        <taxon>Candidatus Desulfobacillus</taxon>
    </lineage>
</organism>
<evidence type="ECO:0000256" key="1">
    <source>
        <dbReference type="ARBA" id="ARBA00008918"/>
    </source>
</evidence>
<dbReference type="Proteomes" id="UP000662914">
    <property type="component" value="Chromosome"/>
</dbReference>
<evidence type="ECO:0000259" key="2">
    <source>
        <dbReference type="Pfam" id="PF03364"/>
    </source>
</evidence>
<dbReference type="InterPro" id="IPR044996">
    <property type="entry name" value="COQ10-like"/>
</dbReference>
<dbReference type="KEGG" id="ddz:DSYM_15490"/>
<evidence type="ECO:0000313" key="4">
    <source>
        <dbReference type="Proteomes" id="UP000662914"/>
    </source>
</evidence>
<dbReference type="CDD" id="cd07813">
    <property type="entry name" value="COQ10p_like"/>
    <property type="match status" value="1"/>
</dbReference>
<gene>
    <name evidence="3" type="ORF">DSYM_15490</name>
</gene>
<accession>A0A809QZL7</accession>
<dbReference type="AlphaFoldDB" id="A0A809QZL7"/>
<dbReference type="GO" id="GO:0045333">
    <property type="term" value="P:cellular respiration"/>
    <property type="evidence" value="ECO:0007669"/>
    <property type="project" value="InterPro"/>
</dbReference>
<dbReference type="GO" id="GO:0048039">
    <property type="term" value="F:ubiquinone binding"/>
    <property type="evidence" value="ECO:0007669"/>
    <property type="project" value="InterPro"/>
</dbReference>
<dbReference type="SUPFAM" id="SSF55961">
    <property type="entry name" value="Bet v1-like"/>
    <property type="match status" value="1"/>
</dbReference>
<dbReference type="EMBL" id="AP021857">
    <property type="protein sequence ID" value="BBO20850.1"/>
    <property type="molecule type" value="Genomic_DNA"/>
</dbReference>
<dbReference type="Gene3D" id="3.30.530.20">
    <property type="match status" value="1"/>
</dbReference>
<dbReference type="InterPro" id="IPR023393">
    <property type="entry name" value="START-like_dom_sf"/>
</dbReference>
<sequence>MAEVRKSVLIEYSVGQMFHLVDRVEEYPQFLPWCGGTELIHRDEAKTVATLHINYHGIRADFSTENDKQAPHFMKINLRHGPFEHLDGCWHFKPLGDTACKVEFQLHYEFSGKLLEKALGPVFHHIANTFVDSFVKRAGQVYPQNG</sequence>
<keyword evidence="3" id="KW-0830">Ubiquinone</keyword>
<comment type="similarity">
    <text evidence="1">Belongs to the ribosome association toxin RatA family.</text>
</comment>